<feature type="signal peptide" evidence="1">
    <location>
        <begin position="1"/>
        <end position="26"/>
    </location>
</feature>
<reference evidence="2 3" key="1">
    <citation type="journal article" date="2012" name="J. Bacteriol.">
        <title>Comparative Genomic Analyses of 17 Clinical Isolates of Gardnerella vaginalis Provide Evidence of Multiple Genetically Isolated Clades Consistent with Subspeciation into Genovars.</title>
        <authorList>
            <person name="Ahmed A."/>
            <person name="Earl J."/>
            <person name="Retchless A."/>
            <person name="Hillier S."/>
            <person name="Rabe L."/>
            <person name="Cherpes T."/>
            <person name="Powell E."/>
            <person name="Janto B."/>
            <person name="Eutsey R."/>
            <person name="Hiller N.L."/>
            <person name="Boissy R."/>
            <person name="Dahlgreen M."/>
            <person name="Hall B."/>
            <person name="Costerton J."/>
            <person name="Post J.C."/>
            <person name="Hu F."/>
            <person name="Ehrlich G."/>
        </authorList>
    </citation>
    <scope>NUCLEOTIDE SEQUENCE [LARGE SCALE GENOMIC DNA]</scope>
    <source>
        <strain evidence="2 3">1400E</strain>
    </source>
</reference>
<evidence type="ECO:0000256" key="1">
    <source>
        <dbReference type="SAM" id="SignalP"/>
    </source>
</evidence>
<keyword evidence="1" id="KW-0732">Signal</keyword>
<evidence type="ECO:0000313" key="3">
    <source>
        <dbReference type="Proteomes" id="UP000004884"/>
    </source>
</evidence>
<comment type="caution">
    <text evidence="2">The sequence shown here is derived from an EMBL/GenBank/DDBJ whole genome shotgun (WGS) entry which is preliminary data.</text>
</comment>
<dbReference type="EMBL" id="ADER01000028">
    <property type="protein sequence ID" value="EIK79951.1"/>
    <property type="molecule type" value="Genomic_DNA"/>
</dbReference>
<protein>
    <submittedName>
        <fullName evidence="2">Uncharacterized protein</fullName>
    </submittedName>
</protein>
<dbReference type="PATRIC" id="fig|698956.3.peg.1265"/>
<name>I4LSL1_GARVA</name>
<accession>I4LSL1</accession>
<dbReference type="AlphaFoldDB" id="I4LSL1"/>
<dbReference type="Proteomes" id="UP000004884">
    <property type="component" value="Unassembled WGS sequence"/>
</dbReference>
<feature type="chain" id="PRO_5003693832" evidence="1">
    <location>
        <begin position="27"/>
        <end position="261"/>
    </location>
</feature>
<sequence length="261" mass="29267">MRLHILARVATAALLAFSIIPSTAVASETSVPNSESLTTIKVVNSKFDESNFRIKGSMNFQYTKPSNTSKIETKENNQHVYSGTLTARILAKDLFADAYKAYKTRFEKKTIPFSNNKVSGLVMFNQDENQFPSLNYKIVLPNEYSIGSVTAQTTSKTVSSITQSTVKNTVNLTFNLGNWNDYKGFFNLYEEDAKDDNAFIQVNIPYTKNLGKQSTEPSDDYAKGSGSLDLYYHGRNPFALIMLSKDKCLFKLTIGEDKFQL</sequence>
<proteinExistence type="predicted"/>
<evidence type="ECO:0000313" key="2">
    <source>
        <dbReference type="EMBL" id="EIK79951.1"/>
    </source>
</evidence>
<dbReference type="RefSeq" id="WP_004125936.1">
    <property type="nucleotide sequence ID" value="NZ_ADER01000028.1"/>
</dbReference>
<gene>
    <name evidence="2" type="ORF">CGSMWGv1400E_06503</name>
</gene>
<organism evidence="2 3">
    <name type="scientific">Gardnerella vaginalis 1400E</name>
    <dbReference type="NCBI Taxonomy" id="698956"/>
    <lineage>
        <taxon>Bacteria</taxon>
        <taxon>Bacillati</taxon>
        <taxon>Actinomycetota</taxon>
        <taxon>Actinomycetes</taxon>
        <taxon>Bifidobacteriales</taxon>
        <taxon>Bifidobacteriaceae</taxon>
        <taxon>Gardnerella</taxon>
    </lineage>
</organism>